<dbReference type="EMBL" id="WWTN01000050">
    <property type="protein sequence ID" value="MZH57989.1"/>
    <property type="molecule type" value="Genomic_DNA"/>
</dbReference>
<dbReference type="InterPro" id="IPR033132">
    <property type="entry name" value="GH_1_N_CS"/>
</dbReference>
<evidence type="ECO:0000256" key="1">
    <source>
        <dbReference type="ARBA" id="ARBA00010838"/>
    </source>
</evidence>
<dbReference type="SUPFAM" id="SSF51445">
    <property type="entry name" value="(Trans)glycosidases"/>
    <property type="match status" value="1"/>
</dbReference>
<dbReference type="EMBL" id="JAKTMA010000039">
    <property type="protein sequence ID" value="MCR0234750.1"/>
    <property type="molecule type" value="Genomic_DNA"/>
</dbReference>
<dbReference type="Pfam" id="PF00232">
    <property type="entry name" value="Glyco_hydro_1"/>
    <property type="match status" value="1"/>
</dbReference>
<dbReference type="GO" id="GO:0016052">
    <property type="term" value="P:carbohydrate catabolic process"/>
    <property type="evidence" value="ECO:0007669"/>
    <property type="project" value="TreeGrafter"/>
</dbReference>
<dbReference type="RefSeq" id="WP_008817905.1">
    <property type="nucleotide sequence ID" value="NZ_AP025565.1"/>
</dbReference>
<dbReference type="Proteomes" id="UP000604383">
    <property type="component" value="Unassembled WGS sequence"/>
</dbReference>
<dbReference type="InterPro" id="IPR001360">
    <property type="entry name" value="Glyco_hydro_1"/>
</dbReference>
<evidence type="ECO:0000313" key="5">
    <source>
        <dbReference type="EMBL" id="MCR0234750.1"/>
    </source>
</evidence>
<accession>A0AAP2UQS0</accession>
<dbReference type="PANTHER" id="PTHR10353:SF136">
    <property type="entry name" value="ARYL-PHOSPHO-BETA-D-GLUCOSIDASE BGLC"/>
    <property type="match status" value="1"/>
</dbReference>
<evidence type="ECO:0000256" key="3">
    <source>
        <dbReference type="ARBA" id="ARBA00023295"/>
    </source>
</evidence>
<organism evidence="5 7">
    <name type="scientific">Clostridium innocuum</name>
    <dbReference type="NCBI Taxonomy" id="1522"/>
    <lineage>
        <taxon>Bacteria</taxon>
        <taxon>Bacillati</taxon>
        <taxon>Bacillota</taxon>
        <taxon>Clostridia</taxon>
        <taxon>Eubacteriales</taxon>
        <taxon>Clostridiaceae</taxon>
        <taxon>Clostridium</taxon>
    </lineage>
</organism>
<comment type="caution">
    <text evidence="5">The sequence shown here is derived from an EMBL/GenBank/DDBJ whole genome shotgun (WGS) entry which is preliminary data.</text>
</comment>
<keyword evidence="3" id="KW-0326">Glycosidase</keyword>
<evidence type="ECO:0000256" key="4">
    <source>
        <dbReference type="RuleBase" id="RU003690"/>
    </source>
</evidence>
<dbReference type="PROSITE" id="PS00653">
    <property type="entry name" value="GLYCOSYL_HYDROL_F1_2"/>
    <property type="match status" value="1"/>
</dbReference>
<gene>
    <name evidence="6" type="ORF">GT664_20050</name>
    <name evidence="5" type="ORF">MKC95_18450</name>
</gene>
<dbReference type="PRINTS" id="PR00131">
    <property type="entry name" value="GLHYDRLASE1"/>
</dbReference>
<dbReference type="AlphaFoldDB" id="A0AAP2UQS0"/>
<evidence type="ECO:0000313" key="7">
    <source>
        <dbReference type="Proteomes" id="UP001203972"/>
    </source>
</evidence>
<evidence type="ECO:0000256" key="2">
    <source>
        <dbReference type="ARBA" id="ARBA00022801"/>
    </source>
</evidence>
<reference evidence="6" key="1">
    <citation type="journal article" date="2019" name="Nat. Med.">
        <title>A library of human gut bacterial isolates paired with longitudinal multiomics data enables mechanistic microbiome research.</title>
        <authorList>
            <person name="Poyet M."/>
            <person name="Groussin M."/>
            <person name="Gibbons S.M."/>
            <person name="Avila-Pacheco J."/>
            <person name="Jiang X."/>
            <person name="Kearney S.M."/>
            <person name="Perrotta A.R."/>
            <person name="Berdy B."/>
            <person name="Zhao S."/>
            <person name="Lieberman T.D."/>
            <person name="Swanson P.K."/>
            <person name="Smith M."/>
            <person name="Roesemann S."/>
            <person name="Alexander J.E."/>
            <person name="Rich S.A."/>
            <person name="Livny J."/>
            <person name="Vlamakis H."/>
            <person name="Clish C."/>
            <person name="Bullock K."/>
            <person name="Deik A."/>
            <person name="Scott J."/>
            <person name="Pierce K.A."/>
            <person name="Xavier R.J."/>
            <person name="Alm E.J."/>
        </authorList>
    </citation>
    <scope>NUCLEOTIDE SEQUENCE</scope>
    <source>
        <strain evidence="6">BIOML-A12</strain>
    </source>
</reference>
<dbReference type="FunFam" id="3.20.20.80:FF:000004">
    <property type="entry name" value="Beta-glucosidase 6-phospho-beta-glucosidase"/>
    <property type="match status" value="1"/>
</dbReference>
<dbReference type="Proteomes" id="UP001203972">
    <property type="component" value="Unassembled WGS sequence"/>
</dbReference>
<protein>
    <submittedName>
        <fullName evidence="6">Family 1 glycosylhydrolase</fullName>
    </submittedName>
    <submittedName>
        <fullName evidence="5">Glycoside hydrolase family 1 protein</fullName>
    </submittedName>
</protein>
<dbReference type="Gene3D" id="3.20.20.80">
    <property type="entry name" value="Glycosidases"/>
    <property type="match status" value="1"/>
</dbReference>
<proteinExistence type="inferred from homology"/>
<keyword evidence="2 5" id="KW-0378">Hydrolase</keyword>
<dbReference type="GO" id="GO:0008422">
    <property type="term" value="F:beta-glucosidase activity"/>
    <property type="evidence" value="ECO:0007669"/>
    <property type="project" value="TreeGrafter"/>
</dbReference>
<evidence type="ECO:0000313" key="6">
    <source>
        <dbReference type="EMBL" id="MZH57989.1"/>
    </source>
</evidence>
<comment type="similarity">
    <text evidence="1 4">Belongs to the glycosyl hydrolase 1 family.</text>
</comment>
<reference evidence="5" key="2">
    <citation type="journal article" date="2022" name="Clin. Infect. Dis.">
        <title>Association between Clostridium innocuum and antibiotic-associated diarrhea in adults and children: A cross-sectional study and comparative genomics analysis.</title>
        <authorList>
            <person name="Cherny K.E."/>
            <person name="Muscat E.B."/>
            <person name="Balaji A."/>
            <person name="Mukherjee J."/>
            <person name="Ozer E.A."/>
            <person name="Angarone M.P."/>
            <person name="Hauser A.R."/>
            <person name="Sichel J.S."/>
            <person name="Amponsah E."/>
            <person name="Kociolek L.K."/>
        </authorList>
    </citation>
    <scope>NUCLEOTIDE SEQUENCE</scope>
    <source>
        <strain evidence="5">NU1-AC-029v</strain>
    </source>
</reference>
<dbReference type="GO" id="GO:0005829">
    <property type="term" value="C:cytosol"/>
    <property type="evidence" value="ECO:0007669"/>
    <property type="project" value="TreeGrafter"/>
</dbReference>
<sequence>MTIVNKEFPKDFLWGSSISAYQAEGAVLEDGKLLSVADLSTRKEGCCDNSISSDFYHHYKEDIQMLKEMGAKAFRFSLSWPRILPDGEHVNPAGIQFYHKVLDELEQSGIEPIATLYHYDLPLALHMRYGGWKSRKTILAFQIFTKRCFQEFGTRIKKFLTINEPDILFMYGGHGLDLDGTEEFKRNKLIMNHHFALAHAQAVQLCHEMIPNAMIGPVFGYVPVYPKTSNPRDVMAAKDLCDVQNTFFQELFLNGRYMERIVMQYEKDGIALPDIREGDMELLKNSKSDFVALNYYKSDTAAYCTPDTPPADFCRPGYYQVCINESLQRTAWGWDIDPIGIRYMLRDVYDRYHLPLIIAENGMAAYEEVKENRIDDTYRIEYLSRHLIQCRQAIQEGVELIGYCNWSFLDLLSTGHGFEKRYGLVYIDQNNESSGSLKRIAKQSYYWYQNLIRCNGGNL</sequence>
<dbReference type="InterPro" id="IPR017853">
    <property type="entry name" value="GH"/>
</dbReference>
<dbReference type="PANTHER" id="PTHR10353">
    <property type="entry name" value="GLYCOSYL HYDROLASE"/>
    <property type="match status" value="1"/>
</dbReference>
<name>A0AAP2UQS0_CLOIN</name>